<feature type="compositionally biased region" description="Acidic residues" evidence="1">
    <location>
        <begin position="434"/>
        <end position="444"/>
    </location>
</feature>
<evidence type="ECO:0000256" key="1">
    <source>
        <dbReference type="SAM" id="MobiDB-lite"/>
    </source>
</evidence>
<feature type="compositionally biased region" description="Acidic residues" evidence="1">
    <location>
        <begin position="402"/>
        <end position="411"/>
    </location>
</feature>
<feature type="compositionally biased region" description="Basic residues" evidence="1">
    <location>
        <begin position="464"/>
        <end position="473"/>
    </location>
</feature>
<keyword evidence="4" id="KW-1185">Reference proteome</keyword>
<evidence type="ECO:0000259" key="2">
    <source>
        <dbReference type="Pfam" id="PF19718"/>
    </source>
</evidence>
<evidence type="ECO:0000313" key="3">
    <source>
        <dbReference type="EMBL" id="RZF34995.1"/>
    </source>
</evidence>
<feature type="compositionally biased region" description="Basic and acidic residues" evidence="1">
    <location>
        <begin position="412"/>
        <end position="433"/>
    </location>
</feature>
<evidence type="ECO:0000313" key="4">
    <source>
        <dbReference type="Proteomes" id="UP000291343"/>
    </source>
</evidence>
<protein>
    <recommendedName>
        <fullName evidence="2">Ubiquitin carboxyl-terminal hydrolase 47 C-terminal domain-containing protein</fullName>
    </recommendedName>
</protein>
<proteinExistence type="predicted"/>
<dbReference type="AlphaFoldDB" id="A0A482WN48"/>
<comment type="caution">
    <text evidence="3">The sequence shown here is derived from an EMBL/GenBank/DDBJ whole genome shotgun (WGS) entry which is preliminary data.</text>
</comment>
<organism evidence="3 4">
    <name type="scientific">Laodelphax striatellus</name>
    <name type="common">Small brown planthopper</name>
    <name type="synonym">Delphax striatella</name>
    <dbReference type="NCBI Taxonomy" id="195883"/>
    <lineage>
        <taxon>Eukaryota</taxon>
        <taxon>Metazoa</taxon>
        <taxon>Ecdysozoa</taxon>
        <taxon>Arthropoda</taxon>
        <taxon>Hexapoda</taxon>
        <taxon>Insecta</taxon>
        <taxon>Pterygota</taxon>
        <taxon>Neoptera</taxon>
        <taxon>Paraneoptera</taxon>
        <taxon>Hemiptera</taxon>
        <taxon>Auchenorrhyncha</taxon>
        <taxon>Fulgoroidea</taxon>
        <taxon>Delphacidae</taxon>
        <taxon>Criomorphinae</taxon>
        <taxon>Laodelphax</taxon>
    </lineage>
</organism>
<reference evidence="3 4" key="1">
    <citation type="journal article" date="2017" name="Gigascience">
        <title>Genome sequence of the small brown planthopper, Laodelphax striatellus.</title>
        <authorList>
            <person name="Zhu J."/>
            <person name="Jiang F."/>
            <person name="Wang X."/>
            <person name="Yang P."/>
            <person name="Bao Y."/>
            <person name="Zhao W."/>
            <person name="Wang W."/>
            <person name="Lu H."/>
            <person name="Wang Q."/>
            <person name="Cui N."/>
            <person name="Li J."/>
            <person name="Chen X."/>
            <person name="Luo L."/>
            <person name="Yu J."/>
            <person name="Kang L."/>
            <person name="Cui F."/>
        </authorList>
    </citation>
    <scope>NUCLEOTIDE SEQUENCE [LARGE SCALE GENOMIC DNA]</scope>
    <source>
        <strain evidence="3">Lst14</strain>
    </source>
</reference>
<feature type="compositionally biased region" description="Basic and acidic residues" evidence="1">
    <location>
        <begin position="285"/>
        <end position="303"/>
    </location>
</feature>
<name>A0A482WN48_LAOST</name>
<feature type="domain" description="Ubiquitin carboxyl-terminal hydrolase 47 C-terminal" evidence="2">
    <location>
        <begin position="158"/>
        <end position="260"/>
    </location>
</feature>
<dbReference type="OrthoDB" id="289038at2759"/>
<dbReference type="Pfam" id="PF19718">
    <property type="entry name" value="USP47_C"/>
    <property type="match status" value="1"/>
</dbReference>
<feature type="compositionally biased region" description="Basic and acidic residues" evidence="1">
    <location>
        <begin position="315"/>
        <end position="368"/>
    </location>
</feature>
<sequence>MLMYRQIDKDRNCDAITVENFPPHIKELYRQMQEKEENDRKMKEKESEVCRLKIHCRHPESKKDTRILVRHDRPLEEVTELAWKQMELENVVPLEQCRLVTYDPIQEVIEESYEGHETDTISSILAQRKHINRPDFLLEVRQENATFEHYQLGGLYQYTISEVSGIPVEFVEFTKSTAGFPSDVSVLSVQDMEWNRQADTIDGWPLSIDDGNVLFYRDNREQVKTLTNEERKELTNKENARLGSTCHFSSPRKERPLKIYFDGSRSNHTNSSTSSNADCSSGSNRHQDGKPRFGSEKNSRFNSDKNASPNKSKKKDSTNDVKVKEEDKMNGDADEDKKAKRKEEDEDGDGKKKDDSKDDKGGDSEGTWKRRKRGSGANGKANGEEEEEEEEEDVKAGGGEGDTAEQEEEEEEKKVKEEIKMEVEDKTDKYDPDKADDEEEEEEEVPKTPRTPRNKAVRGGARGGKARRGGGAK</sequence>
<dbReference type="STRING" id="195883.A0A482WN48"/>
<feature type="compositionally biased region" description="Low complexity" evidence="1">
    <location>
        <begin position="264"/>
        <end position="284"/>
    </location>
</feature>
<dbReference type="InterPro" id="IPR045578">
    <property type="entry name" value="USP47_C"/>
</dbReference>
<feature type="region of interest" description="Disordered" evidence="1">
    <location>
        <begin position="262"/>
        <end position="473"/>
    </location>
</feature>
<dbReference type="Proteomes" id="UP000291343">
    <property type="component" value="Unassembled WGS sequence"/>
</dbReference>
<dbReference type="EMBL" id="QKKF02029788">
    <property type="protein sequence ID" value="RZF34995.1"/>
    <property type="molecule type" value="Genomic_DNA"/>
</dbReference>
<feature type="compositionally biased region" description="Acidic residues" evidence="1">
    <location>
        <begin position="384"/>
        <end position="393"/>
    </location>
</feature>
<gene>
    <name evidence="3" type="ORF">LSTR_LSTR014564</name>
</gene>
<dbReference type="InParanoid" id="A0A482WN48"/>
<accession>A0A482WN48</accession>